<proteinExistence type="predicted"/>
<dbReference type="VEuPathDB" id="FungiDB:H257_02196"/>
<protein>
    <submittedName>
        <fullName evidence="2">Uncharacterized protein</fullName>
    </submittedName>
</protein>
<gene>
    <name evidence="2" type="ORF">DYB25_006903</name>
</gene>
<sequence>MSLWRNAVWVVAAVTAVLYSAMNTFVKTDSQHEHVQEVMGRVRAAQIEIQVTPLNTSIVDHLRRKLSTWRDNWTALLVLEETNQKQIASHWERMKDDMLANVAAKNNELTQLRESERELMQHLHEWRALQHEIEVTTADIASIQADIVRQRNENAALRRDAIARGQAAVSRQADMDEFRRILTDEATTARDAATFHRRVLTSIAVAGGILSFGAVMITLRARWRTPPPASRRQ</sequence>
<keyword evidence="1" id="KW-1133">Transmembrane helix</keyword>
<evidence type="ECO:0000313" key="3">
    <source>
        <dbReference type="Proteomes" id="UP000266239"/>
    </source>
</evidence>
<accession>A0A397AR02</accession>
<dbReference type="Proteomes" id="UP000266239">
    <property type="component" value="Unassembled WGS sequence"/>
</dbReference>
<dbReference type="EMBL" id="QUTA01006618">
    <property type="protein sequence ID" value="RHY10310.1"/>
    <property type="molecule type" value="Genomic_DNA"/>
</dbReference>
<keyword evidence="1" id="KW-0812">Transmembrane</keyword>
<feature type="transmembrane region" description="Helical" evidence="1">
    <location>
        <begin position="199"/>
        <end position="223"/>
    </location>
</feature>
<organism evidence="2 3">
    <name type="scientific">Aphanomyces astaci</name>
    <name type="common">Crayfish plague agent</name>
    <dbReference type="NCBI Taxonomy" id="112090"/>
    <lineage>
        <taxon>Eukaryota</taxon>
        <taxon>Sar</taxon>
        <taxon>Stramenopiles</taxon>
        <taxon>Oomycota</taxon>
        <taxon>Saprolegniomycetes</taxon>
        <taxon>Saprolegniales</taxon>
        <taxon>Verrucalvaceae</taxon>
        <taxon>Aphanomyces</taxon>
    </lineage>
</organism>
<evidence type="ECO:0000256" key="1">
    <source>
        <dbReference type="SAM" id="Phobius"/>
    </source>
</evidence>
<evidence type="ECO:0000313" key="2">
    <source>
        <dbReference type="EMBL" id="RHY10310.1"/>
    </source>
</evidence>
<dbReference type="AlphaFoldDB" id="A0A397AR02"/>
<name>A0A397AR02_APHAT</name>
<keyword evidence="1" id="KW-0472">Membrane</keyword>
<reference evidence="2 3" key="1">
    <citation type="submission" date="2018-08" db="EMBL/GenBank/DDBJ databases">
        <title>Aphanomyces genome sequencing and annotation.</title>
        <authorList>
            <person name="Minardi D."/>
            <person name="Oidtmann B."/>
            <person name="Van Der Giezen M."/>
            <person name="Studholme D.J."/>
        </authorList>
    </citation>
    <scope>NUCLEOTIDE SEQUENCE [LARGE SCALE GENOMIC DNA]</scope>
    <source>
        <strain evidence="2 3">Yx</strain>
    </source>
</reference>
<comment type="caution">
    <text evidence="2">The sequence shown here is derived from an EMBL/GenBank/DDBJ whole genome shotgun (WGS) entry which is preliminary data.</text>
</comment>